<dbReference type="InterPro" id="IPR001344">
    <property type="entry name" value="Chloro_AB-bd_pln"/>
</dbReference>
<dbReference type="Proteomes" id="UP000095751">
    <property type="component" value="Unassembled WGS sequence"/>
</dbReference>
<feature type="chain" id="PRO_5009192815" evidence="10">
    <location>
        <begin position="17"/>
        <end position="234"/>
    </location>
</feature>
<evidence type="ECO:0000313" key="11">
    <source>
        <dbReference type="EMBL" id="OEU14592.1"/>
    </source>
</evidence>
<dbReference type="GO" id="GO:0016168">
    <property type="term" value="F:chlorophyll binding"/>
    <property type="evidence" value="ECO:0007669"/>
    <property type="project" value="UniProtKB-KW"/>
</dbReference>
<keyword evidence="6" id="KW-0934">Plastid</keyword>
<organism evidence="11 12">
    <name type="scientific">Fragilariopsis cylindrus CCMP1102</name>
    <dbReference type="NCBI Taxonomy" id="635003"/>
    <lineage>
        <taxon>Eukaryota</taxon>
        <taxon>Sar</taxon>
        <taxon>Stramenopiles</taxon>
        <taxon>Ochrophyta</taxon>
        <taxon>Bacillariophyta</taxon>
        <taxon>Bacillariophyceae</taxon>
        <taxon>Bacillariophycidae</taxon>
        <taxon>Bacillariales</taxon>
        <taxon>Bacillariaceae</taxon>
        <taxon>Fragilariopsis</taxon>
    </lineage>
</organism>
<protein>
    <submittedName>
        <fullName evidence="11">Fucoxanthin chlorophyll a/c protein</fullName>
    </submittedName>
</protein>
<evidence type="ECO:0000313" key="12">
    <source>
        <dbReference type="Proteomes" id="UP000095751"/>
    </source>
</evidence>
<feature type="binding site" evidence="9">
    <location>
        <position position="204"/>
    </location>
    <ligand>
        <name>chlorophyll a</name>
        <dbReference type="ChEBI" id="CHEBI:58416"/>
        <label>1</label>
    </ligand>
</feature>
<proteinExistence type="inferred from homology"/>
<sequence length="234" mass="25047">MKTIAALSLCLASASAFAPTTTRNSAVRSVAPLNAAVDDAFGISIETGNKCPPLGKLILQDAGPEGVKWFQNAELKHGRVAMVATIGFWVQKLGVHFPLYLGPSGSNGFHPESADNWLLSSTTGTTFADIAQAAPLDAINMVPAQGWFQIFLVAGWFECIAYDRQWAQEGSGEMIPGDYGYDPLGFTKKEGGIAGKDFESLRMKEIKNGRVAMMTIAAWVSNEAIPGALPTWHP</sequence>
<name>A0A1E7F8U1_9STRA</name>
<feature type="binding site" description="axial binding residue" evidence="9">
    <location>
        <position position="79"/>
    </location>
    <ligand>
        <name>chlorophyll b</name>
        <dbReference type="ChEBI" id="CHEBI:61721"/>
        <label>1</label>
    </ligand>
    <ligandPart>
        <name>Mg</name>
        <dbReference type="ChEBI" id="CHEBI:25107"/>
    </ligandPart>
</feature>
<feature type="binding site" evidence="9">
    <location>
        <position position="210"/>
    </location>
    <ligand>
        <name>chlorophyll a</name>
        <dbReference type="ChEBI" id="CHEBI:58416"/>
        <label>1</label>
    </ligand>
</feature>
<evidence type="ECO:0000256" key="8">
    <source>
        <dbReference type="ARBA" id="ARBA00044011"/>
    </source>
</evidence>
<feature type="binding site" description="axial binding residue" evidence="9">
    <location>
        <position position="158"/>
    </location>
    <ligand>
        <name>chlorophyll b</name>
        <dbReference type="ChEBI" id="CHEBI:61721"/>
        <label>1</label>
    </ligand>
    <ligandPart>
        <name>Mg</name>
        <dbReference type="ChEBI" id="CHEBI:25107"/>
    </ligandPart>
</feature>
<evidence type="ECO:0000256" key="10">
    <source>
        <dbReference type="SAM" id="SignalP"/>
    </source>
</evidence>
<evidence type="ECO:0000256" key="1">
    <source>
        <dbReference type="ARBA" id="ARBA00004022"/>
    </source>
</evidence>
<feature type="binding site" evidence="9">
    <location>
        <position position="208"/>
    </location>
    <ligand>
        <name>chlorophyll a</name>
        <dbReference type="ChEBI" id="CHEBI:58416"/>
        <label>1</label>
    </ligand>
</feature>
<dbReference type="PANTHER" id="PTHR21649">
    <property type="entry name" value="CHLOROPHYLL A/B BINDING PROTEIN"/>
    <property type="match status" value="1"/>
</dbReference>
<keyword evidence="12" id="KW-1185">Reference proteome</keyword>
<keyword evidence="7" id="KW-0437">Light-harvesting polypeptide</keyword>
<feature type="binding site" evidence="9">
    <location>
        <position position="77"/>
    </location>
    <ligand>
        <name>chlorophyll a</name>
        <dbReference type="ChEBI" id="CHEBI:58416"/>
        <label>1</label>
    </ligand>
</feature>
<feature type="binding site" evidence="9">
    <location>
        <position position="205"/>
    </location>
    <ligand>
        <name>chlorophyll a</name>
        <dbReference type="ChEBI" id="CHEBI:58416"/>
        <label>1</label>
    </ligand>
</feature>
<keyword evidence="4" id="KW-0150">Chloroplast</keyword>
<dbReference type="GO" id="GO:0016020">
    <property type="term" value="C:membrane"/>
    <property type="evidence" value="ECO:0007669"/>
    <property type="project" value="InterPro"/>
</dbReference>
<dbReference type="GO" id="GO:0009765">
    <property type="term" value="P:photosynthesis, light harvesting"/>
    <property type="evidence" value="ECO:0007669"/>
    <property type="project" value="InterPro"/>
</dbReference>
<evidence type="ECO:0000256" key="9">
    <source>
        <dbReference type="PIRSR" id="PIRSR601344-1"/>
    </source>
</evidence>
<feature type="signal peptide" evidence="10">
    <location>
        <begin position="1"/>
        <end position="16"/>
    </location>
</feature>
<dbReference type="Pfam" id="PF00504">
    <property type="entry name" value="Chloroa_b-bind"/>
    <property type="match status" value="1"/>
</dbReference>
<keyword evidence="9" id="KW-0148">Chlorophyll</keyword>
<keyword evidence="5" id="KW-0602">Photosynthesis</keyword>
<dbReference type="AlphaFoldDB" id="A0A1E7F8U1"/>
<dbReference type="SUPFAM" id="SSF103511">
    <property type="entry name" value="Chlorophyll a-b binding protein"/>
    <property type="match status" value="1"/>
</dbReference>
<keyword evidence="9" id="KW-0157">Chromophore</keyword>
<dbReference type="InterPro" id="IPR022796">
    <property type="entry name" value="Chloroa_b-bind"/>
</dbReference>
<evidence type="ECO:0000256" key="3">
    <source>
        <dbReference type="ARBA" id="ARBA00005933"/>
    </source>
</evidence>
<dbReference type="GO" id="GO:0030076">
    <property type="term" value="C:light-harvesting complex"/>
    <property type="evidence" value="ECO:0007669"/>
    <property type="project" value="UniProtKB-KW"/>
</dbReference>
<comment type="similarity">
    <text evidence="3">Belongs to the fucoxanthin chlorophyll protein family.</text>
</comment>
<comment type="subcellular location">
    <subcellularLocation>
        <location evidence="2">Plastid</location>
        <location evidence="2">Chloroplast</location>
    </subcellularLocation>
</comment>
<evidence type="ECO:0000256" key="6">
    <source>
        <dbReference type="ARBA" id="ARBA00022640"/>
    </source>
</evidence>
<comment type="function">
    <text evidence="1">The light-harvesting complex (LHC) functions as a light receptor, it captures and delivers excitation energy to photosystems with which it is closely associated. Energy is transferred from the carotenoid and chlorophyll C (or B) to chlorophyll A and the photosynthetic reaction centers where it is used to synthesize ATP and reducing power.</text>
</comment>
<dbReference type="OrthoDB" id="423598at2759"/>
<evidence type="ECO:0000256" key="5">
    <source>
        <dbReference type="ARBA" id="ARBA00022531"/>
    </source>
</evidence>
<dbReference type="EMBL" id="KV784360">
    <property type="protein sequence ID" value="OEU14592.1"/>
    <property type="molecule type" value="Genomic_DNA"/>
</dbReference>
<keyword evidence="10" id="KW-0732">Signal</keyword>
<dbReference type="GO" id="GO:0009507">
    <property type="term" value="C:chloroplast"/>
    <property type="evidence" value="ECO:0007669"/>
    <property type="project" value="UniProtKB-SubCell"/>
</dbReference>
<dbReference type="KEGG" id="fcy:FRACYDRAFT_269616"/>
<evidence type="ECO:0000256" key="7">
    <source>
        <dbReference type="ARBA" id="ARBA00023243"/>
    </source>
</evidence>
<feature type="binding site" evidence="9">
    <location>
        <position position="74"/>
    </location>
    <ligand>
        <name>chlorophyll a</name>
        <dbReference type="ChEBI" id="CHEBI:58416"/>
        <label>1</label>
    </ligand>
</feature>
<dbReference type="Gene3D" id="1.10.3460.10">
    <property type="entry name" value="Chlorophyll a/b binding protein domain"/>
    <property type="match status" value="1"/>
</dbReference>
<evidence type="ECO:0000256" key="2">
    <source>
        <dbReference type="ARBA" id="ARBA00004229"/>
    </source>
</evidence>
<accession>A0A1E7F8U1</accession>
<reference evidence="11 12" key="1">
    <citation type="submission" date="2016-09" db="EMBL/GenBank/DDBJ databases">
        <title>Extensive genetic diversity and differential bi-allelic expression allows diatom success in the polar Southern Ocean.</title>
        <authorList>
            <consortium name="DOE Joint Genome Institute"/>
            <person name="Mock T."/>
            <person name="Otillar R.P."/>
            <person name="Strauss J."/>
            <person name="Dupont C."/>
            <person name="Frickenhaus S."/>
            <person name="Maumus F."/>
            <person name="Mcmullan M."/>
            <person name="Sanges R."/>
            <person name="Schmutz J."/>
            <person name="Toseland A."/>
            <person name="Valas R."/>
            <person name="Veluchamy A."/>
            <person name="Ward B.J."/>
            <person name="Allen A."/>
            <person name="Barry K."/>
            <person name="Falciatore A."/>
            <person name="Ferrante M."/>
            <person name="Fortunato A.E."/>
            <person name="Gloeckner G."/>
            <person name="Gruber A."/>
            <person name="Hipkin R."/>
            <person name="Janech M."/>
            <person name="Kroth P."/>
            <person name="Leese F."/>
            <person name="Lindquist E."/>
            <person name="Lyon B.R."/>
            <person name="Martin J."/>
            <person name="Mayer C."/>
            <person name="Parker M."/>
            <person name="Quesneville H."/>
            <person name="Raymond J."/>
            <person name="Uhlig C."/>
            <person name="Valentin K.U."/>
            <person name="Worden A.Z."/>
            <person name="Armbrust E.V."/>
            <person name="Bowler C."/>
            <person name="Green B."/>
            <person name="Moulton V."/>
            <person name="Van Oosterhout C."/>
            <person name="Grigoriev I."/>
        </authorList>
    </citation>
    <scope>NUCLEOTIDE SEQUENCE [LARGE SCALE GENOMIC DNA]</scope>
    <source>
        <strain evidence="11 12">CCMP1102</strain>
    </source>
</reference>
<gene>
    <name evidence="11" type="primary">LHC8</name>
    <name evidence="11" type="ORF">FRACYDRAFT_269616</name>
</gene>
<evidence type="ECO:0000256" key="4">
    <source>
        <dbReference type="ARBA" id="ARBA00022528"/>
    </source>
</evidence>
<dbReference type="InParanoid" id="A0A1E7F8U1"/>
<comment type="subunit">
    <text evidence="8">The LHC complex of chromophytic algae is composed of fucoxanthin, chlorophyll A and C bound non-covalently by fucoxanthin chlorophyll proteins (FCPs). The ratio of the pigments in LHC; fucoxanthin: chlorophyll C: chlorophyll A; (0.6-1): (0.1-0.3): (1).</text>
</comment>